<dbReference type="Gene3D" id="3.40.30.10">
    <property type="entry name" value="Glutaredoxin"/>
    <property type="match status" value="1"/>
</dbReference>
<evidence type="ECO:0008006" key="3">
    <source>
        <dbReference type="Google" id="ProtNLM"/>
    </source>
</evidence>
<reference evidence="1" key="1">
    <citation type="journal article" date="2016" name="Front. Microbiol.">
        <title>Genome Sequence of the Piezophilic, Mesophilic Sulfate-Reducing Bacterium Desulfovibrio indicus J2T.</title>
        <authorList>
            <person name="Cao J."/>
            <person name="Maignien L."/>
            <person name="Shao Z."/>
            <person name="Alain K."/>
            <person name="Jebbar M."/>
        </authorList>
    </citation>
    <scope>NUCLEOTIDE SEQUENCE</scope>
    <source>
        <strain evidence="1">JCM 32048</strain>
    </source>
</reference>
<dbReference type="Proteomes" id="UP001055286">
    <property type="component" value="Unassembled WGS sequence"/>
</dbReference>
<proteinExistence type="predicted"/>
<evidence type="ECO:0000313" key="1">
    <source>
        <dbReference type="EMBL" id="GJD65470.1"/>
    </source>
</evidence>
<keyword evidence="2" id="KW-1185">Reference proteome</keyword>
<dbReference type="SUPFAM" id="SSF52833">
    <property type="entry name" value="Thioredoxin-like"/>
    <property type="match status" value="1"/>
</dbReference>
<evidence type="ECO:0000313" key="2">
    <source>
        <dbReference type="Proteomes" id="UP001055286"/>
    </source>
</evidence>
<protein>
    <recommendedName>
        <fullName evidence="3">Thioredoxin domain-containing protein</fullName>
    </recommendedName>
</protein>
<dbReference type="InterPro" id="IPR036249">
    <property type="entry name" value="Thioredoxin-like_sf"/>
</dbReference>
<accession>A0AA37M760</accession>
<dbReference type="EMBL" id="BPQJ01000040">
    <property type="protein sequence ID" value="GJD65470.1"/>
    <property type="molecule type" value="Genomic_DNA"/>
</dbReference>
<name>A0AA37M760_9HYPH</name>
<organism evidence="1 2">
    <name type="scientific">Methylobacterium frigidaeris</name>
    <dbReference type="NCBI Taxonomy" id="2038277"/>
    <lineage>
        <taxon>Bacteria</taxon>
        <taxon>Pseudomonadati</taxon>
        <taxon>Pseudomonadota</taxon>
        <taxon>Alphaproteobacteria</taxon>
        <taxon>Hyphomicrobiales</taxon>
        <taxon>Methylobacteriaceae</taxon>
        <taxon>Methylobacterium</taxon>
    </lineage>
</organism>
<reference evidence="1" key="2">
    <citation type="submission" date="2021-08" db="EMBL/GenBank/DDBJ databases">
        <authorList>
            <person name="Tani A."/>
            <person name="Ola A."/>
            <person name="Ogura Y."/>
            <person name="Katsura K."/>
            <person name="Hayashi T."/>
        </authorList>
    </citation>
    <scope>NUCLEOTIDE SEQUENCE</scope>
    <source>
        <strain evidence="1">JCM 32048</strain>
    </source>
</reference>
<comment type="caution">
    <text evidence="1">The sequence shown here is derived from an EMBL/GenBank/DDBJ whole genome shotgun (WGS) entry which is preliminary data.</text>
</comment>
<dbReference type="AlphaFoldDB" id="A0AA37M760"/>
<sequence length="220" mass="23584">MWPTVNSITALVVSLPLWGIPSTASIEPQTIPAERPRSDLDHLLWHAGDAARRVDQHGVALSPADLRDRITVVTFVAADCSILCVTRTLDLDRVAKALPGPMRDRAVFMTVSLDDAGHDAGRLRAFIDGTVGASTRLRFLAGDAAWTASLTAMMRYPAASLPEPPPQILVFDRRGGIAMTYGGDPVDRPRLEGDIALLSTFTQGLDAPSGRATEAAPHKL</sequence>
<gene>
    <name evidence="1" type="ORF">MPEAHAMD_5663</name>
</gene>